<dbReference type="GO" id="GO:0005615">
    <property type="term" value="C:extracellular space"/>
    <property type="evidence" value="ECO:0007669"/>
    <property type="project" value="TreeGrafter"/>
</dbReference>
<dbReference type="Proteomes" id="UP000225706">
    <property type="component" value="Unassembled WGS sequence"/>
</dbReference>
<dbReference type="PANTHER" id="PTHR10504">
    <property type="entry name" value="BACTERICIDAL PERMEABILITY-INCREASING BPI PROTEIN-RELATED"/>
    <property type="match status" value="1"/>
</dbReference>
<dbReference type="OrthoDB" id="10255543at2759"/>
<feature type="domain" description="Lipid-binding serum glycoprotein N-terminal" evidence="2">
    <location>
        <begin position="47"/>
        <end position="243"/>
    </location>
</feature>
<sequence>MEESIIKGTLIERILVLFLSIIFVFEHCSAKNIDIDLNLAPEWKREITQRASDYVDHIILPFVSKELNDLTVPNLSGTIKTPLGNVQYDLNKINLSNVVIKKTNVSLLADHGLRLSANEASGNIAANWHYKENSWPHISDSGSCDLSIKDLSLGMAFYVDGNLEEKKGKVSAKDCTMKIGSVHIKFKGGASWLYNLFADGFASSLKDQLSAQICKTAIGLISSKATQALDNFPSIMRKFRGGQE</sequence>
<dbReference type="GO" id="GO:0008289">
    <property type="term" value="F:lipid binding"/>
    <property type="evidence" value="ECO:0007669"/>
    <property type="project" value="InterPro"/>
</dbReference>
<dbReference type="SUPFAM" id="SSF55394">
    <property type="entry name" value="Bactericidal permeability-increasing protein, BPI"/>
    <property type="match status" value="1"/>
</dbReference>
<dbReference type="EMBL" id="LSMT01000012">
    <property type="protein sequence ID" value="PFX33408.1"/>
    <property type="molecule type" value="Genomic_DNA"/>
</dbReference>
<dbReference type="Gene3D" id="3.15.10.10">
    <property type="entry name" value="Bactericidal permeability-increasing protein, domain 1"/>
    <property type="match status" value="1"/>
</dbReference>
<accession>A0A2B4SXX2</accession>
<dbReference type="InterPro" id="IPR017943">
    <property type="entry name" value="Bactericidal_perm-incr_a/b_dom"/>
</dbReference>
<reference evidence="4" key="1">
    <citation type="journal article" date="2017" name="bioRxiv">
        <title>Comparative analysis of the genomes of Stylophora pistillata and Acropora digitifera provides evidence for extensive differences between species of corals.</title>
        <authorList>
            <person name="Voolstra C.R."/>
            <person name="Li Y."/>
            <person name="Liew Y.J."/>
            <person name="Baumgarten S."/>
            <person name="Zoccola D."/>
            <person name="Flot J.-F."/>
            <person name="Tambutte S."/>
            <person name="Allemand D."/>
            <person name="Aranda M."/>
        </authorList>
    </citation>
    <scope>NUCLEOTIDE SEQUENCE [LARGE SCALE GENOMIC DNA]</scope>
</reference>
<evidence type="ECO:0000259" key="2">
    <source>
        <dbReference type="SMART" id="SM00328"/>
    </source>
</evidence>
<dbReference type="FunFam" id="3.15.10.10:FF:000001">
    <property type="entry name" value="phospholipid transfer protein-like"/>
    <property type="match status" value="1"/>
</dbReference>
<comment type="caution">
    <text evidence="3">The sequence shown here is derived from an EMBL/GenBank/DDBJ whole genome shotgun (WGS) entry which is preliminary data.</text>
</comment>
<dbReference type="AlphaFoldDB" id="A0A2B4SXX2"/>
<keyword evidence="1" id="KW-0325">Glycoprotein</keyword>
<dbReference type="Pfam" id="PF01273">
    <property type="entry name" value="LBP_BPI_CETP"/>
    <property type="match status" value="1"/>
</dbReference>
<protein>
    <submittedName>
        <fullName evidence="3">Bactericidal permeability-increasing protein</fullName>
    </submittedName>
</protein>
<proteinExistence type="predicted"/>
<name>A0A2B4SXX2_STYPI</name>
<evidence type="ECO:0000256" key="1">
    <source>
        <dbReference type="ARBA" id="ARBA00023180"/>
    </source>
</evidence>
<evidence type="ECO:0000313" key="4">
    <source>
        <dbReference type="Proteomes" id="UP000225706"/>
    </source>
</evidence>
<dbReference type="InterPro" id="IPR017942">
    <property type="entry name" value="Lipid-bd_serum_glycop_N"/>
</dbReference>
<dbReference type="InterPro" id="IPR032942">
    <property type="entry name" value="BPI/LBP/Plunc"/>
</dbReference>
<dbReference type="SMART" id="SM00328">
    <property type="entry name" value="BPI1"/>
    <property type="match status" value="1"/>
</dbReference>
<evidence type="ECO:0000313" key="3">
    <source>
        <dbReference type="EMBL" id="PFX33408.1"/>
    </source>
</evidence>
<gene>
    <name evidence="3" type="primary">Bpi</name>
    <name evidence="3" type="ORF">AWC38_SpisGene1662</name>
</gene>
<dbReference type="PANTHER" id="PTHR10504:SF131">
    <property type="entry name" value="BPI2 DOMAIN-CONTAINING PROTEIN"/>
    <property type="match status" value="1"/>
</dbReference>
<dbReference type="STRING" id="50429.A0A2B4SXX2"/>
<keyword evidence="4" id="KW-1185">Reference proteome</keyword>
<organism evidence="3 4">
    <name type="scientific">Stylophora pistillata</name>
    <name type="common">Smooth cauliflower coral</name>
    <dbReference type="NCBI Taxonomy" id="50429"/>
    <lineage>
        <taxon>Eukaryota</taxon>
        <taxon>Metazoa</taxon>
        <taxon>Cnidaria</taxon>
        <taxon>Anthozoa</taxon>
        <taxon>Hexacorallia</taxon>
        <taxon>Scleractinia</taxon>
        <taxon>Astrocoeniina</taxon>
        <taxon>Pocilloporidae</taxon>
        <taxon>Stylophora</taxon>
    </lineage>
</organism>